<sequence length="283" mass="31760">MFSEGDTISLRTHQGHFATYTIIKPFLPFTKSVVLLAESNGPGGNETVVLKIYDPRYLDERLSEIPSIPARPWTLVAERAAAFSRALATEPFDESQLHEDEPEDEEGRAARAALWEEYFFSLSTDCFQVECQAYKRLRHLQGSAIPRLFTRGHLILPQGERAIEPPVIVLENIPSTTLRDIPEDALAECAEACKLLVQAIDSFATRGVFHGDINHNNVLFSPPERPARAVLIDFGCGGIRQLNEDEETWKFNVSFANDSRRIRRLLKEKGVEIRVHTGDGATT</sequence>
<accession>A0AAD6UZ96</accession>
<protein>
    <recommendedName>
        <fullName evidence="3">Protein kinase domain-containing protein</fullName>
    </recommendedName>
</protein>
<dbReference type="Gene3D" id="1.10.510.10">
    <property type="entry name" value="Transferase(Phosphotransferase) domain 1"/>
    <property type="match status" value="1"/>
</dbReference>
<name>A0AAD6UZ96_9AGAR</name>
<comment type="caution">
    <text evidence="1">The sequence shown here is derived from an EMBL/GenBank/DDBJ whole genome shotgun (WGS) entry which is preliminary data.</text>
</comment>
<keyword evidence="2" id="KW-1185">Reference proteome</keyword>
<reference evidence="1" key="1">
    <citation type="submission" date="2023-03" db="EMBL/GenBank/DDBJ databases">
        <title>Massive genome expansion in bonnet fungi (Mycena s.s.) driven by repeated elements and novel gene families across ecological guilds.</title>
        <authorList>
            <consortium name="Lawrence Berkeley National Laboratory"/>
            <person name="Harder C.B."/>
            <person name="Miyauchi S."/>
            <person name="Viragh M."/>
            <person name="Kuo A."/>
            <person name="Thoen E."/>
            <person name="Andreopoulos B."/>
            <person name="Lu D."/>
            <person name="Skrede I."/>
            <person name="Drula E."/>
            <person name="Henrissat B."/>
            <person name="Morin E."/>
            <person name="Kohler A."/>
            <person name="Barry K."/>
            <person name="LaButti K."/>
            <person name="Morin E."/>
            <person name="Salamov A."/>
            <person name="Lipzen A."/>
            <person name="Mereny Z."/>
            <person name="Hegedus B."/>
            <person name="Baldrian P."/>
            <person name="Stursova M."/>
            <person name="Weitz H."/>
            <person name="Taylor A."/>
            <person name="Grigoriev I.V."/>
            <person name="Nagy L.G."/>
            <person name="Martin F."/>
            <person name="Kauserud H."/>
        </authorList>
    </citation>
    <scope>NUCLEOTIDE SEQUENCE</scope>
    <source>
        <strain evidence="1">9144</strain>
    </source>
</reference>
<dbReference type="AlphaFoldDB" id="A0AAD6UZ96"/>
<evidence type="ECO:0008006" key="3">
    <source>
        <dbReference type="Google" id="ProtNLM"/>
    </source>
</evidence>
<gene>
    <name evidence="1" type="ORF">GGX14DRAFT_676706</name>
</gene>
<dbReference type="InterPro" id="IPR011009">
    <property type="entry name" value="Kinase-like_dom_sf"/>
</dbReference>
<dbReference type="EMBL" id="JARJCW010000090">
    <property type="protein sequence ID" value="KAJ7195483.1"/>
    <property type="molecule type" value="Genomic_DNA"/>
</dbReference>
<organism evidence="1 2">
    <name type="scientific">Mycena pura</name>
    <dbReference type="NCBI Taxonomy" id="153505"/>
    <lineage>
        <taxon>Eukaryota</taxon>
        <taxon>Fungi</taxon>
        <taxon>Dikarya</taxon>
        <taxon>Basidiomycota</taxon>
        <taxon>Agaricomycotina</taxon>
        <taxon>Agaricomycetes</taxon>
        <taxon>Agaricomycetidae</taxon>
        <taxon>Agaricales</taxon>
        <taxon>Marasmiineae</taxon>
        <taxon>Mycenaceae</taxon>
        <taxon>Mycena</taxon>
    </lineage>
</organism>
<proteinExistence type="predicted"/>
<dbReference type="SUPFAM" id="SSF56112">
    <property type="entry name" value="Protein kinase-like (PK-like)"/>
    <property type="match status" value="1"/>
</dbReference>
<dbReference type="Proteomes" id="UP001219525">
    <property type="component" value="Unassembled WGS sequence"/>
</dbReference>
<evidence type="ECO:0000313" key="1">
    <source>
        <dbReference type="EMBL" id="KAJ7195483.1"/>
    </source>
</evidence>
<evidence type="ECO:0000313" key="2">
    <source>
        <dbReference type="Proteomes" id="UP001219525"/>
    </source>
</evidence>